<dbReference type="Pfam" id="PF00801">
    <property type="entry name" value="PKD"/>
    <property type="match status" value="1"/>
</dbReference>
<dbReference type="InterPro" id="IPR026444">
    <property type="entry name" value="Secre_tail"/>
</dbReference>
<dbReference type="InterPro" id="IPR011889">
    <property type="entry name" value="Liste_lipo_26"/>
</dbReference>
<evidence type="ECO:0000313" key="4">
    <source>
        <dbReference type="Proteomes" id="UP000740413"/>
    </source>
</evidence>
<dbReference type="InterPro" id="IPR035986">
    <property type="entry name" value="PKD_dom_sf"/>
</dbReference>
<evidence type="ECO:0000313" key="3">
    <source>
        <dbReference type="EMBL" id="MBT2161162.1"/>
    </source>
</evidence>
<dbReference type="Pfam" id="PF03382">
    <property type="entry name" value="DUF285"/>
    <property type="match status" value="3"/>
</dbReference>
<reference evidence="3 4" key="1">
    <citation type="submission" date="2020-06" db="EMBL/GenBank/DDBJ databases">
        <authorList>
            <person name="Isaeva M.P."/>
            <person name="Chernysheva N.Y."/>
        </authorList>
    </citation>
    <scope>NUCLEOTIDE SEQUENCE [LARGE SCALE GENOMIC DNA]</scope>
    <source>
        <strain evidence="3 4">KMM 6746</strain>
    </source>
</reference>
<accession>A0ABS5WCN9</accession>
<feature type="domain" description="PKD" evidence="2">
    <location>
        <begin position="72"/>
        <end position="134"/>
    </location>
</feature>
<dbReference type="NCBIfam" id="TIGR04183">
    <property type="entry name" value="Por_Secre_tail"/>
    <property type="match status" value="1"/>
</dbReference>
<keyword evidence="4" id="KW-1185">Reference proteome</keyword>
<gene>
    <name evidence="3" type="ORF">HW347_07780</name>
</gene>
<feature type="domain" description="PKD" evidence="2">
    <location>
        <begin position="395"/>
        <end position="457"/>
    </location>
</feature>
<evidence type="ECO:0000259" key="2">
    <source>
        <dbReference type="PROSITE" id="PS50093"/>
    </source>
</evidence>
<dbReference type="NCBIfam" id="TIGR02167">
    <property type="entry name" value="Liste_lipo_26"/>
    <property type="match status" value="3"/>
</dbReference>
<dbReference type="RefSeq" id="WP_214611316.1">
    <property type="nucleotide sequence ID" value="NZ_JACATN010000002.1"/>
</dbReference>
<dbReference type="InterPro" id="IPR005046">
    <property type="entry name" value="DUF285"/>
</dbReference>
<proteinExistence type="predicted"/>
<keyword evidence="1" id="KW-0732">Signal</keyword>
<protein>
    <submittedName>
        <fullName evidence="3">BspA family leucine-rich repeat surface protein</fullName>
    </submittedName>
</protein>
<dbReference type="EMBL" id="JACATN010000002">
    <property type="protein sequence ID" value="MBT2161162.1"/>
    <property type="molecule type" value="Genomic_DNA"/>
</dbReference>
<name>A0ABS5WCN9_9FLAO</name>
<dbReference type="CDD" id="cd00146">
    <property type="entry name" value="PKD"/>
    <property type="match status" value="2"/>
</dbReference>
<dbReference type="Pfam" id="PF18962">
    <property type="entry name" value="Por_Secre_tail"/>
    <property type="match status" value="1"/>
</dbReference>
<dbReference type="Gene3D" id="2.60.40.10">
    <property type="entry name" value="Immunoglobulins"/>
    <property type="match status" value="2"/>
</dbReference>
<sequence length="877" mass="97708">MNQVTFLTLFSIFFLFSSPKEAKHSSHTDAIKVSAALADAIHYDEGSFNNKEMVHSHTIINLDQLNPNNQRPFITTWKTDNPGPSNDDQITIPTASGETYAYTVDWGDGSSDSDVTGDITHTYATAGTYTVSVSGVFPRIFFETAAADKDKLLSIEQWGDNPWVSMRGAFYGCSNLRGQFSDSPDLINVTNMQQMFLGARIFNSNIGDWDVSNVTNMRGLFQNAISFNQYIGDWDVSNVTNMSSLFFNTRVFNQDIGKWDVSSVTNMSSMFRATATFNQDLGDWDFSSVLSMPNMFNGALEFNQDIGSWNVDGVYNMSFMFFNAYSFNRNVENYDALLNGWTSLSSLQSGVSFDGGGSQYCQGTAGRQKLIDDYGWVITDGGRSEDCVTESGGRPFVTTWKTDNPGTSSDNRITIPTFPGETYDYTVDWGDGNTDTGVSGNITHTYATSETYTVSISGVFPRIYFETAGDKDKLLSIEQWGNNPWVSMRGAFAGCSNLQGNYSDSPDLSNVTNMRRMFNGATSFNHPIENWDVSSIKDMSSSFRDASSFNQDIGDWDVSNVTEMSRMFYQATSFNGFIGSWDVGNVIDMSRMFFRASTFNQDIASWDVSSVKDMSSMFEGPVIFNQDIGDWDVSQVTVMTKMFHNTLAFNQDIGGWDVSNLQDMNAMFYNALAFNQNIGDWNVGQVTTMQNMFNGAKILNQNLGAWDVGRVTDMENMFNRVDLSIENYDAILNGWGILSSLQSNITLGVGTNTFCDGKVAKQRLTDSFGWVITDGGEDCSSITQFSTEVVENEIPFDISIYPNPSSDMITISVDAPAEIKEIKVYDLAGRLVQTTKVFRRVPSNEYSLDVSYFNAGTYYLQATDSLEKVYQQQLLIN</sequence>
<dbReference type="SUPFAM" id="SSF49299">
    <property type="entry name" value="PKD domain"/>
    <property type="match status" value="1"/>
</dbReference>
<dbReference type="InterPro" id="IPR013783">
    <property type="entry name" value="Ig-like_fold"/>
</dbReference>
<organism evidence="3 4">
    <name type="scientific">Zobellia barbeyronii</name>
    <dbReference type="NCBI Taxonomy" id="2748009"/>
    <lineage>
        <taxon>Bacteria</taxon>
        <taxon>Pseudomonadati</taxon>
        <taxon>Bacteroidota</taxon>
        <taxon>Flavobacteriia</taxon>
        <taxon>Flavobacteriales</taxon>
        <taxon>Flavobacteriaceae</taxon>
        <taxon>Zobellia</taxon>
    </lineage>
</organism>
<dbReference type="Proteomes" id="UP000740413">
    <property type="component" value="Unassembled WGS sequence"/>
</dbReference>
<evidence type="ECO:0000256" key="1">
    <source>
        <dbReference type="ARBA" id="ARBA00022729"/>
    </source>
</evidence>
<reference evidence="4" key="2">
    <citation type="submission" date="2023-07" db="EMBL/GenBank/DDBJ databases">
        <title>Zobellia barbeyronii sp. nov., a new marine flavobacterium, isolated from green and red algae.</title>
        <authorList>
            <person name="Nedashkovskaya O.I."/>
            <person name="Otstavnykh N."/>
            <person name="Zhukova N."/>
            <person name="Guzev K."/>
            <person name="Chausova V."/>
            <person name="Tekutyeva L."/>
            <person name="Mikhailov V."/>
            <person name="Isaeva M."/>
        </authorList>
    </citation>
    <scope>NUCLEOTIDE SEQUENCE [LARGE SCALE GENOMIC DNA]</scope>
    <source>
        <strain evidence="4">KMM 6746</strain>
    </source>
</reference>
<dbReference type="InterPro" id="IPR000601">
    <property type="entry name" value="PKD_dom"/>
</dbReference>
<comment type="caution">
    <text evidence="3">The sequence shown here is derived from an EMBL/GenBank/DDBJ whole genome shotgun (WGS) entry which is preliminary data.</text>
</comment>
<dbReference type="PROSITE" id="PS50093">
    <property type="entry name" value="PKD"/>
    <property type="match status" value="2"/>
</dbReference>